<sequence>MFFEATYVPSPPLSVTSEDDFDMENNHTDNQSSENANTSEPNSDKPVDHLIFVIHGIGQQTEQYGHFYEHIENLQETTRQVLQAKVPDHNVRIELIPIEWHKHIHEQVDPTINKITLKSIPTIRLIENDYLADVLFYFSKDRGQKIVDNVTNLFNTSYHNFMEKHPNFNGKIAIMGYSLGGIIVWDILSHQREPEQHELAMYDKMDINFTKLDFKPNYFFGLGSPVGAVLTFRGQDPTLYHPDFDIQFENVFHPFDPLGYRFEPLFNDYFTDKPAVLVQRSVPIGPSFSFPSMPSFPLSAGFLSFFSWRQEDKAAKTIFNATAEAVDANEDITKEENAQVKQQEQEQEQGSSSTGFMSSFLQYFSRGGGTEKLDGGSENKQDATKNGIITWDPLKEQTREQLLALRDDLDRTLNGFSASSSGLPRRPAMSIRSKTYGTSTPQEDSLYSSSLEQNSDGSVFDKTSTTTSALAEGEATSTSISKNRSSFSVENKKPDRILLRKTMREHNSKSQHLVEVLGIDGVRVDSFERAGVNFNKHMQRSTSTAKTTTTTTTNNIDNNKHVQQSTSTADKIDDNEQQSTSTNTNNNNEHEKKANNDTNTENKNEGGSDLWSDLNKEMNKPGPALTSPGESRADVAQDATVPANKDGADQEDKTTDIEEQKYINTLPGKHRMDYVLQPDSVMSMIANEYLIGLRAHFSYWTNKDFIWHMLRRIENLDSNETSTKKNKEQQQENTNNSNNSSSRKLYHVEANGGNSSNSVSNNSTTSIVSIDDSNIPKKKK</sequence>
<dbReference type="GO" id="GO:0004620">
    <property type="term" value="F:phospholipase activity"/>
    <property type="evidence" value="ECO:0007669"/>
    <property type="project" value="TreeGrafter"/>
</dbReference>
<comment type="caution">
    <text evidence="3">The sequence shown here is derived from an EMBL/GenBank/DDBJ whole genome shotgun (WGS) entry which is preliminary data.</text>
</comment>
<dbReference type="PANTHER" id="PTHR23509">
    <property type="entry name" value="PA-PL1 PHOSPHOLIPASE FAMILY"/>
    <property type="match status" value="1"/>
</dbReference>
<dbReference type="PROSITE" id="PS51043">
    <property type="entry name" value="DDHD"/>
    <property type="match status" value="1"/>
</dbReference>
<proteinExistence type="predicted"/>
<feature type="compositionally biased region" description="Polar residues" evidence="1">
    <location>
        <begin position="554"/>
        <end position="569"/>
    </location>
</feature>
<dbReference type="SUPFAM" id="SSF53474">
    <property type="entry name" value="alpha/beta-Hydrolases"/>
    <property type="match status" value="1"/>
</dbReference>
<dbReference type="PANTHER" id="PTHR23509:SF10">
    <property type="entry name" value="LD21067P"/>
    <property type="match status" value="1"/>
</dbReference>
<evidence type="ECO:0000313" key="3">
    <source>
        <dbReference type="EMBL" id="KAG2192149.1"/>
    </source>
</evidence>
<feature type="domain" description="DDHD" evidence="2">
    <location>
        <begin position="212"/>
        <end position="715"/>
    </location>
</feature>
<dbReference type="AlphaFoldDB" id="A0A8H7QG31"/>
<feature type="compositionally biased region" description="Low complexity" evidence="1">
    <location>
        <begin position="731"/>
        <end position="742"/>
    </location>
</feature>
<gene>
    <name evidence="3" type="ORF">INT46_007681</name>
</gene>
<dbReference type="EMBL" id="JAEPRC010000751">
    <property type="protein sequence ID" value="KAG2192149.1"/>
    <property type="molecule type" value="Genomic_DNA"/>
</dbReference>
<dbReference type="Pfam" id="PF02862">
    <property type="entry name" value="DDHD"/>
    <property type="match status" value="2"/>
</dbReference>
<feature type="region of interest" description="Disordered" evidence="1">
    <location>
        <begin position="370"/>
        <end position="392"/>
    </location>
</feature>
<feature type="compositionally biased region" description="Basic and acidic residues" evidence="1">
    <location>
        <begin position="588"/>
        <end position="606"/>
    </location>
</feature>
<feature type="compositionally biased region" description="Polar residues" evidence="1">
    <location>
        <begin position="28"/>
        <end position="41"/>
    </location>
</feature>
<dbReference type="Proteomes" id="UP000650833">
    <property type="component" value="Unassembled WGS sequence"/>
</dbReference>
<dbReference type="GO" id="GO:0005737">
    <property type="term" value="C:cytoplasm"/>
    <property type="evidence" value="ECO:0007669"/>
    <property type="project" value="TreeGrafter"/>
</dbReference>
<dbReference type="InterPro" id="IPR004177">
    <property type="entry name" value="DDHD_dom"/>
</dbReference>
<dbReference type="InterPro" id="IPR058055">
    <property type="entry name" value="PA-PLA1"/>
</dbReference>
<feature type="region of interest" description="Disordered" evidence="1">
    <location>
        <begin position="720"/>
        <end position="780"/>
    </location>
</feature>
<evidence type="ECO:0000259" key="2">
    <source>
        <dbReference type="PROSITE" id="PS51043"/>
    </source>
</evidence>
<dbReference type="OrthoDB" id="431378at2759"/>
<dbReference type="SMART" id="SM01127">
    <property type="entry name" value="DDHD"/>
    <property type="match status" value="1"/>
</dbReference>
<feature type="region of interest" description="Disordered" evidence="1">
    <location>
        <begin position="1"/>
        <end position="44"/>
    </location>
</feature>
<reference evidence="3" key="1">
    <citation type="submission" date="2020-12" db="EMBL/GenBank/DDBJ databases">
        <title>Metabolic potential, ecology and presence of endohyphal bacteria is reflected in genomic diversity of Mucoromycotina.</title>
        <authorList>
            <person name="Muszewska A."/>
            <person name="Okrasinska A."/>
            <person name="Steczkiewicz K."/>
            <person name="Drgas O."/>
            <person name="Orlowska M."/>
            <person name="Perlinska-Lenart U."/>
            <person name="Aleksandrzak-Piekarczyk T."/>
            <person name="Szatraj K."/>
            <person name="Zielenkiewicz U."/>
            <person name="Pilsyk S."/>
            <person name="Malc E."/>
            <person name="Mieczkowski P."/>
            <person name="Kruszewska J.S."/>
            <person name="Biernat P."/>
            <person name="Pawlowska J."/>
        </authorList>
    </citation>
    <scope>NUCLEOTIDE SEQUENCE</scope>
    <source>
        <strain evidence="3">CBS 226.32</strain>
    </source>
</reference>
<dbReference type="GO" id="GO:0046872">
    <property type="term" value="F:metal ion binding"/>
    <property type="evidence" value="ECO:0007669"/>
    <property type="project" value="InterPro"/>
</dbReference>
<feature type="region of interest" description="Disordered" evidence="1">
    <location>
        <begin position="413"/>
        <end position="491"/>
    </location>
</feature>
<feature type="compositionally biased region" description="Low complexity" evidence="1">
    <location>
        <begin position="751"/>
        <end position="770"/>
    </location>
</feature>
<feature type="region of interest" description="Disordered" evidence="1">
    <location>
        <begin position="538"/>
        <end position="655"/>
    </location>
</feature>
<feature type="compositionally biased region" description="Polar residues" evidence="1">
    <location>
        <begin position="432"/>
        <end position="489"/>
    </location>
</feature>
<keyword evidence="4" id="KW-1185">Reference proteome</keyword>
<accession>A0A8H7QG31</accession>
<evidence type="ECO:0000313" key="4">
    <source>
        <dbReference type="Proteomes" id="UP000650833"/>
    </source>
</evidence>
<feature type="compositionally biased region" description="Low complexity" evidence="1">
    <location>
        <begin position="577"/>
        <end position="587"/>
    </location>
</feature>
<name>A0A8H7QG31_9FUNG</name>
<feature type="compositionally biased region" description="Basic and acidic residues" evidence="1">
    <location>
        <begin position="370"/>
        <end position="383"/>
    </location>
</feature>
<evidence type="ECO:0000256" key="1">
    <source>
        <dbReference type="SAM" id="MobiDB-lite"/>
    </source>
</evidence>
<organism evidence="3 4">
    <name type="scientific">Mucor plumbeus</name>
    <dbReference type="NCBI Taxonomy" id="97098"/>
    <lineage>
        <taxon>Eukaryota</taxon>
        <taxon>Fungi</taxon>
        <taxon>Fungi incertae sedis</taxon>
        <taxon>Mucoromycota</taxon>
        <taxon>Mucoromycotina</taxon>
        <taxon>Mucoromycetes</taxon>
        <taxon>Mucorales</taxon>
        <taxon>Mucorineae</taxon>
        <taxon>Mucoraceae</taxon>
        <taxon>Mucor</taxon>
    </lineage>
</organism>
<feature type="compositionally biased region" description="Basic and acidic residues" evidence="1">
    <location>
        <begin position="646"/>
        <end position="655"/>
    </location>
</feature>
<dbReference type="InterPro" id="IPR029058">
    <property type="entry name" value="AB_hydrolase_fold"/>
</dbReference>
<protein>
    <recommendedName>
        <fullName evidence="2">DDHD domain-containing protein</fullName>
    </recommendedName>
</protein>
<feature type="compositionally biased region" description="Low complexity" evidence="1">
    <location>
        <begin position="541"/>
        <end position="553"/>
    </location>
</feature>